<evidence type="ECO:0000313" key="1">
    <source>
        <dbReference type="EMBL" id="CAI3996879.1"/>
    </source>
</evidence>
<gene>
    <name evidence="1" type="ORF">C1SCF055_LOCUS23314</name>
</gene>
<protein>
    <submittedName>
        <fullName evidence="1">Uncharacterized protein</fullName>
    </submittedName>
</protein>
<evidence type="ECO:0000313" key="3">
    <source>
        <dbReference type="Proteomes" id="UP001152797"/>
    </source>
</evidence>
<dbReference type="EMBL" id="CAMXCT020002258">
    <property type="protein sequence ID" value="CAL1150254.1"/>
    <property type="molecule type" value="Genomic_DNA"/>
</dbReference>
<dbReference type="EMBL" id="CAMXCT030002258">
    <property type="protein sequence ID" value="CAL4784191.1"/>
    <property type="molecule type" value="Genomic_DNA"/>
</dbReference>
<proteinExistence type="predicted"/>
<dbReference type="AlphaFoldDB" id="A0A9P1CSF7"/>
<sequence>MEKTNRAINRGGFVGDLILTCNEGLPFRVAARLLRQTSAPVKLHAGKLVRDASSTVAVSFASAPHSVTSTAQILHGETGSVGCSTADSGFTGDIVLSCTNGVLSQSSESCAERACEQDLAYELHLFGQSSSRTLASEVQHSGTFTVLCSDVNEAYDHDITAGMLTMLVISGR</sequence>
<reference evidence="1" key="1">
    <citation type="submission" date="2022-10" db="EMBL/GenBank/DDBJ databases">
        <authorList>
            <person name="Chen Y."/>
            <person name="Dougan E. K."/>
            <person name="Chan C."/>
            <person name="Rhodes N."/>
            <person name="Thang M."/>
        </authorList>
    </citation>
    <scope>NUCLEOTIDE SEQUENCE</scope>
</reference>
<evidence type="ECO:0000313" key="2">
    <source>
        <dbReference type="EMBL" id="CAL1150254.1"/>
    </source>
</evidence>
<dbReference type="Proteomes" id="UP001152797">
    <property type="component" value="Unassembled WGS sequence"/>
</dbReference>
<comment type="caution">
    <text evidence="1">The sequence shown here is derived from an EMBL/GenBank/DDBJ whole genome shotgun (WGS) entry which is preliminary data.</text>
</comment>
<keyword evidence="3" id="KW-1185">Reference proteome</keyword>
<name>A0A9P1CSF7_9DINO</name>
<accession>A0A9P1CSF7</accession>
<organism evidence="1">
    <name type="scientific">Cladocopium goreaui</name>
    <dbReference type="NCBI Taxonomy" id="2562237"/>
    <lineage>
        <taxon>Eukaryota</taxon>
        <taxon>Sar</taxon>
        <taxon>Alveolata</taxon>
        <taxon>Dinophyceae</taxon>
        <taxon>Suessiales</taxon>
        <taxon>Symbiodiniaceae</taxon>
        <taxon>Cladocopium</taxon>
    </lineage>
</organism>
<dbReference type="EMBL" id="CAMXCT010002258">
    <property type="protein sequence ID" value="CAI3996879.1"/>
    <property type="molecule type" value="Genomic_DNA"/>
</dbReference>
<reference evidence="2" key="2">
    <citation type="submission" date="2024-04" db="EMBL/GenBank/DDBJ databases">
        <authorList>
            <person name="Chen Y."/>
            <person name="Shah S."/>
            <person name="Dougan E. K."/>
            <person name="Thang M."/>
            <person name="Chan C."/>
        </authorList>
    </citation>
    <scope>NUCLEOTIDE SEQUENCE [LARGE SCALE GENOMIC DNA]</scope>
</reference>